<keyword evidence="3" id="KW-0460">Magnesium</keyword>
<organism evidence="5 6">
    <name type="scientific">Thamnidium elegans</name>
    <dbReference type="NCBI Taxonomy" id="101142"/>
    <lineage>
        <taxon>Eukaryota</taxon>
        <taxon>Fungi</taxon>
        <taxon>Fungi incertae sedis</taxon>
        <taxon>Mucoromycota</taxon>
        <taxon>Mucoromycotina</taxon>
        <taxon>Mucoromycetes</taxon>
        <taxon>Mucorales</taxon>
        <taxon>Mucorineae</taxon>
        <taxon>Mucoraceae</taxon>
        <taxon>Thamnidium</taxon>
    </lineage>
</organism>
<proteinExistence type="predicted"/>
<gene>
    <name evidence="5" type="ORF">INT48_000148</name>
</gene>
<dbReference type="Proteomes" id="UP000613177">
    <property type="component" value="Unassembled WGS sequence"/>
</dbReference>
<dbReference type="EMBL" id="JAEPRE010000015">
    <property type="protein sequence ID" value="KAG2236594.1"/>
    <property type="molecule type" value="Genomic_DNA"/>
</dbReference>
<evidence type="ECO:0000313" key="6">
    <source>
        <dbReference type="Proteomes" id="UP000613177"/>
    </source>
</evidence>
<keyword evidence="2" id="KW-0479">Metal-binding</keyword>
<dbReference type="InterPro" id="IPR015813">
    <property type="entry name" value="Pyrv/PenolPyrv_kinase-like_dom"/>
</dbReference>
<comment type="cofactor">
    <cofactor evidence="1">
        <name>Mg(2+)</name>
        <dbReference type="ChEBI" id="CHEBI:18420"/>
    </cofactor>
</comment>
<comment type="caution">
    <text evidence="5">The sequence shown here is derived from an EMBL/GenBank/DDBJ whole genome shotgun (WGS) entry which is preliminary data.</text>
</comment>
<sequence>MSALSSFLKASKKPEIYPIVGILSVALTGAVFFGARACRAPDVAWNHKENPHPWQDIKDGEQVKLIALNQKYDHRWERTNPTFITFCGLPSIEMQLGTMLRISSLINVTAKSWTLSTRTGINTTISTTSTWRVFSTASNVNDNLRAVRPRRALFYVPGSDERKIHKSISVGADCVVYDLEDSVSSNKKGTARHMVIDALEASEHGKAEKAVRINAVGSGHELDDLNVILHSKRLQAIVIPKVQSAKDIQFVSRMIDSVAIESQRERIRLIASIESALGMMNIKEIVTADSRLDALIFAAEDYCADLGLVRSKSRKEMLFARQLIVNAAGAYGLQAIDLVCVDYKDNTILDEECKEGKQFGFAGKQAIHPDQIDIIQKAFLPDLADLERAIRVVKGYETNSQKGVGAFSLDGKMIDMPVVKWAEKVVAHAKAGGMVIPETELKEDVTTVIEK</sequence>
<dbReference type="SUPFAM" id="SSF51621">
    <property type="entry name" value="Phosphoenolpyruvate/pyruvate domain"/>
    <property type="match status" value="1"/>
</dbReference>
<keyword evidence="6" id="KW-1185">Reference proteome</keyword>
<protein>
    <recommendedName>
        <fullName evidence="4">HpcH/HpaI aldolase/citrate lyase domain-containing protein</fullName>
    </recommendedName>
</protein>
<evidence type="ECO:0000313" key="5">
    <source>
        <dbReference type="EMBL" id="KAG2236594.1"/>
    </source>
</evidence>
<dbReference type="GO" id="GO:0006107">
    <property type="term" value="P:oxaloacetate metabolic process"/>
    <property type="evidence" value="ECO:0007669"/>
    <property type="project" value="TreeGrafter"/>
</dbReference>
<dbReference type="Pfam" id="PF03328">
    <property type="entry name" value="HpcH_HpaI"/>
    <property type="match status" value="1"/>
</dbReference>
<evidence type="ECO:0000256" key="2">
    <source>
        <dbReference type="ARBA" id="ARBA00022723"/>
    </source>
</evidence>
<dbReference type="InterPro" id="IPR040442">
    <property type="entry name" value="Pyrv_kinase-like_dom_sf"/>
</dbReference>
<dbReference type="PANTHER" id="PTHR32308:SF0">
    <property type="entry name" value="HPCH_HPAI ALDOLASE_CITRATE LYASE DOMAIN-CONTAINING PROTEIN"/>
    <property type="match status" value="1"/>
</dbReference>
<feature type="domain" description="HpcH/HpaI aldolase/citrate lyase" evidence="4">
    <location>
        <begin position="151"/>
        <end position="369"/>
    </location>
</feature>
<dbReference type="GO" id="GO:0000287">
    <property type="term" value="F:magnesium ion binding"/>
    <property type="evidence" value="ECO:0007669"/>
    <property type="project" value="TreeGrafter"/>
</dbReference>
<dbReference type="InterPro" id="IPR010530">
    <property type="entry name" value="B12D"/>
</dbReference>
<dbReference type="Gene3D" id="3.20.20.60">
    <property type="entry name" value="Phosphoenolpyruvate-binding domains"/>
    <property type="match status" value="1"/>
</dbReference>
<name>A0A8H7STD8_9FUNG</name>
<dbReference type="AlphaFoldDB" id="A0A8H7STD8"/>
<dbReference type="InterPro" id="IPR005000">
    <property type="entry name" value="Aldolase/citrate-lyase_domain"/>
</dbReference>
<reference evidence="5" key="1">
    <citation type="submission" date="2021-01" db="EMBL/GenBank/DDBJ databases">
        <title>Metabolic potential, ecology and presence of endohyphal bacteria is reflected in genomic diversity of Mucoromycotina.</title>
        <authorList>
            <person name="Muszewska A."/>
            <person name="Okrasinska A."/>
            <person name="Steczkiewicz K."/>
            <person name="Drgas O."/>
            <person name="Orlowska M."/>
            <person name="Perlinska-Lenart U."/>
            <person name="Aleksandrzak-Piekarczyk T."/>
            <person name="Szatraj K."/>
            <person name="Zielenkiewicz U."/>
            <person name="Pilsyk S."/>
            <person name="Malc E."/>
            <person name="Mieczkowski P."/>
            <person name="Kruszewska J.S."/>
            <person name="Biernat P."/>
            <person name="Pawlowska J."/>
        </authorList>
    </citation>
    <scope>NUCLEOTIDE SEQUENCE</scope>
    <source>
        <strain evidence="5">WA0000018081</strain>
    </source>
</reference>
<evidence type="ECO:0000256" key="3">
    <source>
        <dbReference type="ARBA" id="ARBA00022842"/>
    </source>
</evidence>
<accession>A0A8H7STD8</accession>
<dbReference type="GO" id="GO:0003824">
    <property type="term" value="F:catalytic activity"/>
    <property type="evidence" value="ECO:0007669"/>
    <property type="project" value="InterPro"/>
</dbReference>
<dbReference type="Pfam" id="PF06522">
    <property type="entry name" value="B12D"/>
    <property type="match status" value="1"/>
</dbReference>
<evidence type="ECO:0000256" key="1">
    <source>
        <dbReference type="ARBA" id="ARBA00001946"/>
    </source>
</evidence>
<evidence type="ECO:0000259" key="4">
    <source>
        <dbReference type="Pfam" id="PF03328"/>
    </source>
</evidence>
<dbReference type="PANTHER" id="PTHR32308">
    <property type="entry name" value="LYASE BETA SUBUNIT, PUTATIVE (AFU_ORTHOLOGUE AFUA_4G13030)-RELATED"/>
    <property type="match status" value="1"/>
</dbReference>